<protein>
    <recommendedName>
        <fullName evidence="3">RNase III domain-containing protein</fullName>
    </recommendedName>
</protein>
<evidence type="ECO:0008006" key="3">
    <source>
        <dbReference type="Google" id="ProtNLM"/>
    </source>
</evidence>
<dbReference type="EMBL" id="JAQGDS010000004">
    <property type="protein sequence ID" value="KAJ6261639.1"/>
    <property type="molecule type" value="Genomic_DNA"/>
</dbReference>
<reference evidence="1" key="1">
    <citation type="submission" date="2023-01" db="EMBL/GenBank/DDBJ databases">
        <title>The chitinases involved in constricting ring structure development in the nematode-trapping fungus Drechslerella dactyloides.</title>
        <authorList>
            <person name="Wang R."/>
            <person name="Zhang L."/>
            <person name="Tang P."/>
            <person name="Li S."/>
            <person name="Liang L."/>
        </authorList>
    </citation>
    <scope>NUCLEOTIDE SEQUENCE</scope>
    <source>
        <strain evidence="1">YMF1.00031</strain>
    </source>
</reference>
<evidence type="ECO:0000313" key="1">
    <source>
        <dbReference type="EMBL" id="KAJ6261639.1"/>
    </source>
</evidence>
<dbReference type="Gene3D" id="1.10.1520.10">
    <property type="entry name" value="Ribonuclease III domain"/>
    <property type="match status" value="1"/>
</dbReference>
<dbReference type="InterPro" id="IPR036389">
    <property type="entry name" value="RNase_III_sf"/>
</dbReference>
<name>A0AAD6NKC2_DREDA</name>
<evidence type="ECO:0000313" key="2">
    <source>
        <dbReference type="Proteomes" id="UP001221413"/>
    </source>
</evidence>
<gene>
    <name evidence="1" type="ORF">Dda_4309</name>
</gene>
<comment type="caution">
    <text evidence="1">The sequence shown here is derived from an EMBL/GenBank/DDBJ whole genome shotgun (WGS) entry which is preliminary data.</text>
</comment>
<dbReference type="GO" id="GO:0004525">
    <property type="term" value="F:ribonuclease III activity"/>
    <property type="evidence" value="ECO:0007669"/>
    <property type="project" value="InterPro"/>
</dbReference>
<sequence length="252" mass="28851">MVDQAKIESILGYNFASGNLLMEALEAPGRAYTHETESGIDGNKRLAMVGDALLTLIHFDMWYPSDQSRDNTYLRLQNASSWIEERIKVYRGPIKAITEVKDPQEKHRYITSGLPPGLSKGTKIEAAVSLIDFKTWIEQNLKNWCSGGPLNSRADIINFLSANIEQYHMEASRTYVNHNIFDTSRMVLTIMEMWVQLDKVMCVEQPLLLHYSPKLPSSLLEPALFIQKDDMRRLLKVEVYLCYHHSAVKESK</sequence>
<keyword evidence="2" id="KW-1185">Reference proteome</keyword>
<dbReference type="Proteomes" id="UP001221413">
    <property type="component" value="Unassembled WGS sequence"/>
</dbReference>
<dbReference type="GO" id="GO:0006396">
    <property type="term" value="P:RNA processing"/>
    <property type="evidence" value="ECO:0007669"/>
    <property type="project" value="InterPro"/>
</dbReference>
<proteinExistence type="predicted"/>
<dbReference type="AlphaFoldDB" id="A0AAD6NKC2"/>
<accession>A0AAD6NKC2</accession>
<dbReference type="SUPFAM" id="SSF69065">
    <property type="entry name" value="RNase III domain-like"/>
    <property type="match status" value="1"/>
</dbReference>
<organism evidence="1 2">
    <name type="scientific">Drechslerella dactyloides</name>
    <name type="common">Nematode-trapping fungus</name>
    <name type="synonym">Arthrobotrys dactyloides</name>
    <dbReference type="NCBI Taxonomy" id="74499"/>
    <lineage>
        <taxon>Eukaryota</taxon>
        <taxon>Fungi</taxon>
        <taxon>Dikarya</taxon>
        <taxon>Ascomycota</taxon>
        <taxon>Pezizomycotina</taxon>
        <taxon>Orbiliomycetes</taxon>
        <taxon>Orbiliales</taxon>
        <taxon>Orbiliaceae</taxon>
        <taxon>Drechslerella</taxon>
    </lineage>
</organism>